<sequence>MLNILSQESQVAEARAFLTALGPDVRWRLIRADGPEGYWSERKDDPGQPPDRLPLDRMDAIHNWHVRPMPLTGPFVLTMLDDTTPAALDRMTSDGLSPTAVVATSPGRYEIWHRWPWAMPKAKAGQLIRHLQQIYHTDPGANAPGRPGRLSGSCNRKPGRNGCPVRLVSTGAALTDTQARTWLRRFPVPTEPQVRLIIGIDLIWRKMIYEQSNRWLSLSLCRQSDSLRA</sequence>
<keyword evidence="3" id="KW-1185">Reference proteome</keyword>
<reference evidence="2 3" key="1">
    <citation type="submission" date="2020-02" db="EMBL/GenBank/DDBJ databases">
        <authorList>
            <person name="Hogendoorn C."/>
        </authorList>
    </citation>
    <scope>NUCLEOTIDE SEQUENCE [LARGE SCALE GENOMIC DNA]</scope>
    <source>
        <strain evidence="2">R501</strain>
    </source>
</reference>
<proteinExistence type="predicted"/>
<gene>
    <name evidence="2" type="ORF">R50_0875</name>
</gene>
<dbReference type="EMBL" id="LR778114">
    <property type="protein sequence ID" value="CAB1128381.1"/>
    <property type="molecule type" value="Genomic_DNA"/>
</dbReference>
<dbReference type="Pfam" id="PF16793">
    <property type="entry name" value="RepB_primase"/>
    <property type="match status" value="1"/>
</dbReference>
<accession>A0A6F8ZEN1</accession>
<feature type="domain" description="RepB-like DNA primase" evidence="1">
    <location>
        <begin position="70"/>
        <end position="168"/>
    </location>
</feature>
<dbReference type="InterPro" id="IPR039459">
    <property type="entry name" value="RepB-like_DNA_primase_dom"/>
</dbReference>
<dbReference type="Gene3D" id="3.30.70.1790">
    <property type="entry name" value="RepB DNA-primase, N-terminal domain"/>
    <property type="match status" value="1"/>
</dbReference>
<evidence type="ECO:0000313" key="2">
    <source>
        <dbReference type="EMBL" id="CAB1128381.1"/>
    </source>
</evidence>
<name>A0A6F8ZEN1_9FIRM</name>
<dbReference type="AlphaFoldDB" id="A0A6F8ZEN1"/>
<evidence type="ECO:0000259" key="1">
    <source>
        <dbReference type="Pfam" id="PF16793"/>
    </source>
</evidence>
<protein>
    <recommendedName>
        <fullName evidence="1">RepB-like DNA primase domain-containing protein</fullName>
    </recommendedName>
</protein>
<dbReference type="KEGG" id="hfv:R50_0875"/>
<organism evidence="2 3">
    <name type="scientific">Candidatus Hydrogenisulfobacillus filiaventi</name>
    <dbReference type="NCBI Taxonomy" id="2707344"/>
    <lineage>
        <taxon>Bacteria</taxon>
        <taxon>Bacillati</taxon>
        <taxon>Bacillota</taxon>
        <taxon>Clostridia</taxon>
        <taxon>Eubacteriales</taxon>
        <taxon>Clostridiales Family XVII. Incertae Sedis</taxon>
        <taxon>Candidatus Hydrogenisulfobacillus</taxon>
    </lineage>
</organism>
<evidence type="ECO:0000313" key="3">
    <source>
        <dbReference type="Proteomes" id="UP000503399"/>
    </source>
</evidence>
<dbReference type="Proteomes" id="UP000503399">
    <property type="component" value="Chromosome"/>
</dbReference>